<keyword evidence="1" id="KW-0472">Membrane</keyword>
<accession>A0A645E203</accession>
<sequence>MSHLQAFNDVKYKNKQQYSGVSTSVVNTSEFVGSGLINLLMGFVIMSNNSDMVHGYKYGFMIFIILSVVTIIASRIGLKND</sequence>
<comment type="caution">
    <text evidence="2">The sequence shown here is derived from an EMBL/GenBank/DDBJ whole genome shotgun (WGS) entry which is preliminary data.</text>
</comment>
<organism evidence="2">
    <name type="scientific">bioreactor metagenome</name>
    <dbReference type="NCBI Taxonomy" id="1076179"/>
    <lineage>
        <taxon>unclassified sequences</taxon>
        <taxon>metagenomes</taxon>
        <taxon>ecological metagenomes</taxon>
    </lineage>
</organism>
<dbReference type="AlphaFoldDB" id="A0A645E203"/>
<evidence type="ECO:0000256" key="1">
    <source>
        <dbReference type="SAM" id="Phobius"/>
    </source>
</evidence>
<feature type="transmembrane region" description="Helical" evidence="1">
    <location>
        <begin position="58"/>
        <end position="78"/>
    </location>
</feature>
<proteinExistence type="predicted"/>
<feature type="transmembrane region" description="Helical" evidence="1">
    <location>
        <begin position="21"/>
        <end position="46"/>
    </location>
</feature>
<protein>
    <recommendedName>
        <fullName evidence="3">Major facilitator superfamily (MFS) profile domain-containing protein</fullName>
    </recommendedName>
</protein>
<evidence type="ECO:0000313" key="2">
    <source>
        <dbReference type="EMBL" id="MPM95790.1"/>
    </source>
</evidence>
<name>A0A645E203_9ZZZZ</name>
<gene>
    <name evidence="2" type="ORF">SDC9_142945</name>
</gene>
<evidence type="ECO:0008006" key="3">
    <source>
        <dbReference type="Google" id="ProtNLM"/>
    </source>
</evidence>
<keyword evidence="1" id="KW-0812">Transmembrane</keyword>
<keyword evidence="1" id="KW-1133">Transmembrane helix</keyword>
<dbReference type="EMBL" id="VSSQ01042241">
    <property type="protein sequence ID" value="MPM95790.1"/>
    <property type="molecule type" value="Genomic_DNA"/>
</dbReference>
<reference evidence="2" key="1">
    <citation type="submission" date="2019-08" db="EMBL/GenBank/DDBJ databases">
        <authorList>
            <person name="Kucharzyk K."/>
            <person name="Murdoch R.W."/>
            <person name="Higgins S."/>
            <person name="Loffler F."/>
        </authorList>
    </citation>
    <scope>NUCLEOTIDE SEQUENCE</scope>
</reference>